<dbReference type="GO" id="GO:0006457">
    <property type="term" value="P:protein folding"/>
    <property type="evidence" value="ECO:0007669"/>
    <property type="project" value="TreeGrafter"/>
</dbReference>
<dbReference type="EMBL" id="BAABME010000701">
    <property type="protein sequence ID" value="GAA0144829.1"/>
    <property type="molecule type" value="Genomic_DNA"/>
</dbReference>
<reference evidence="4 5" key="1">
    <citation type="submission" date="2024-01" db="EMBL/GenBank/DDBJ databases">
        <title>The complete chloroplast genome sequence of Lithospermum erythrorhizon: insights into the phylogenetic relationship among Boraginaceae species and the maternal lineages of purple gromwells.</title>
        <authorList>
            <person name="Okada T."/>
            <person name="Watanabe K."/>
        </authorList>
    </citation>
    <scope>NUCLEOTIDE SEQUENCE [LARGE SCALE GENOMIC DNA]</scope>
</reference>
<dbReference type="InterPro" id="IPR024253">
    <property type="entry name" value="Phosducin_thioredoxin-like_dom"/>
</dbReference>
<gene>
    <name evidence="4" type="ORF">LIER_05170</name>
</gene>
<organism evidence="4 5">
    <name type="scientific">Lithospermum erythrorhizon</name>
    <name type="common">Purple gromwell</name>
    <name type="synonym">Lithospermum officinale var. erythrorhizon</name>
    <dbReference type="NCBI Taxonomy" id="34254"/>
    <lineage>
        <taxon>Eukaryota</taxon>
        <taxon>Viridiplantae</taxon>
        <taxon>Streptophyta</taxon>
        <taxon>Embryophyta</taxon>
        <taxon>Tracheophyta</taxon>
        <taxon>Spermatophyta</taxon>
        <taxon>Magnoliopsida</taxon>
        <taxon>eudicotyledons</taxon>
        <taxon>Gunneridae</taxon>
        <taxon>Pentapetalae</taxon>
        <taxon>asterids</taxon>
        <taxon>lamiids</taxon>
        <taxon>Boraginales</taxon>
        <taxon>Boraginaceae</taxon>
        <taxon>Boraginoideae</taxon>
        <taxon>Lithospermeae</taxon>
        <taxon>Lithospermum</taxon>
    </lineage>
</organism>
<sequence>MADYHFVYKDVEGASTQWDDIQRKLGNLPEKPPAFKPPPFIPAGDEDSNPKDKHWLDSKTGDDLEDLEDHLDDDRFLQEYRKKRLAELKEEAKIVRFGSVIPISGSDFIREVSQAPPDVWVVLILYKDGYAGCQVLLQCLDELSTRYPCTKFVKIISTECIPNYPDRNLPTLLVYNNGALKGNYVGLQAFGRRCTPEGVAVVLCQSDPVLDDGHGGHEKSRDEVIDGVRKKFIEKVVAQHEDADDDGSDSD</sequence>
<dbReference type="Gene3D" id="3.40.30.10">
    <property type="entry name" value="Glutaredoxin"/>
    <property type="match status" value="1"/>
</dbReference>
<evidence type="ECO:0000256" key="2">
    <source>
        <dbReference type="SAM" id="MobiDB-lite"/>
    </source>
</evidence>
<dbReference type="InterPro" id="IPR036249">
    <property type="entry name" value="Thioredoxin-like_sf"/>
</dbReference>
<evidence type="ECO:0000256" key="1">
    <source>
        <dbReference type="ARBA" id="ARBA00009686"/>
    </source>
</evidence>
<dbReference type="PANTHER" id="PTHR45809:SF3">
    <property type="entry name" value="VIRAL IAP-ASSOCIATED FACTOR HOMOLOG"/>
    <property type="match status" value="1"/>
</dbReference>
<comment type="similarity">
    <text evidence="1">Belongs to the phosducin family.</text>
</comment>
<name>A0AAV3P030_LITER</name>
<dbReference type="Pfam" id="PF02114">
    <property type="entry name" value="Phosducin"/>
    <property type="match status" value="1"/>
</dbReference>
<feature type="compositionally biased region" description="Pro residues" evidence="2">
    <location>
        <begin position="30"/>
        <end position="41"/>
    </location>
</feature>
<comment type="caution">
    <text evidence="4">The sequence shown here is derived from an EMBL/GenBank/DDBJ whole genome shotgun (WGS) entry which is preliminary data.</text>
</comment>
<dbReference type="CDD" id="cd02988">
    <property type="entry name" value="Phd_like_VIAF"/>
    <property type="match status" value="1"/>
</dbReference>
<proteinExistence type="inferred from homology"/>
<dbReference type="PANTHER" id="PTHR45809">
    <property type="entry name" value="VIRAL IAP-ASSOCIATED FACTOR HOMOLOG"/>
    <property type="match status" value="1"/>
</dbReference>
<keyword evidence="5" id="KW-1185">Reference proteome</keyword>
<dbReference type="Proteomes" id="UP001454036">
    <property type="component" value="Unassembled WGS sequence"/>
</dbReference>
<evidence type="ECO:0000259" key="3">
    <source>
        <dbReference type="Pfam" id="PF02114"/>
    </source>
</evidence>
<dbReference type="AlphaFoldDB" id="A0AAV3P030"/>
<dbReference type="SUPFAM" id="SSF52833">
    <property type="entry name" value="Thioredoxin-like"/>
    <property type="match status" value="1"/>
</dbReference>
<feature type="region of interest" description="Disordered" evidence="2">
    <location>
        <begin position="22"/>
        <end position="60"/>
    </location>
</feature>
<dbReference type="GO" id="GO:0005737">
    <property type="term" value="C:cytoplasm"/>
    <property type="evidence" value="ECO:0007669"/>
    <property type="project" value="TreeGrafter"/>
</dbReference>
<evidence type="ECO:0000313" key="4">
    <source>
        <dbReference type="EMBL" id="GAA0144829.1"/>
    </source>
</evidence>
<dbReference type="InterPro" id="IPR051498">
    <property type="entry name" value="Phosducin-like_chap/apop_reg"/>
</dbReference>
<feature type="domain" description="Phosducin" evidence="3">
    <location>
        <begin position="62"/>
        <end position="186"/>
    </location>
</feature>
<evidence type="ECO:0000313" key="5">
    <source>
        <dbReference type="Proteomes" id="UP001454036"/>
    </source>
</evidence>
<protein>
    <submittedName>
        <fullName evidence="4">Viral or transposable element protein</fullName>
    </submittedName>
</protein>
<feature type="compositionally biased region" description="Basic and acidic residues" evidence="2">
    <location>
        <begin position="48"/>
        <end position="60"/>
    </location>
</feature>
<accession>A0AAV3P030</accession>